<dbReference type="InterPro" id="IPR023296">
    <property type="entry name" value="Glyco_hydro_beta-prop_sf"/>
</dbReference>
<sequence>MLQAIQTLKNLVLSSLDAHDGHIQYFDGQYVLYGTSYDCGFRWMNPVPTSKDNFCGIKVYSSPDLVSGTYEGYAYDKEKYPNLGFLPKVEYRNAYGYTIAKTIGDFAVQQDENSTVWIAYSPGIFGNATLEKLTDDWLNGTGIATVLPVSLIEAHGLTIVDDVWYWMFGSLCGYCNSTDTSFVTASTPFGPWSKRHYISEDSCGGQSSFLTQIPNPAGGQHIVYISDLWFAISTNQGRAPLHLEPVSVGNRTIRNLTCPDSFDLDVVVGNGKSSSPNQTRNIDATSGMTSFDYACDLPPLNNWQSGARIQAWTVNQSGSLSEVGFNIGQYHSDGGLSVQLFSFQNDSDLHDSADYAGPISPSRAVFPNNPMNNWNWLANGTYLATNTSWALENYVLRPNVAVQKGDRLALILRPIGTISPYCCAYKNATGETGRLGLVRMGGSAVNPDSTPASWLEDGKELKFYAVVE</sequence>
<evidence type="ECO:0000313" key="2">
    <source>
        <dbReference type="Proteomes" id="UP000030671"/>
    </source>
</evidence>
<dbReference type="PANTHER" id="PTHR22925">
    <property type="entry name" value="GLYCOSYL HYDROLASE 43 FAMILY MEMBER"/>
    <property type="match status" value="1"/>
</dbReference>
<dbReference type="HOGENOM" id="CLU_490161_0_0_1"/>
<reference evidence="1 2" key="1">
    <citation type="journal article" date="2012" name="New Phytol.">
        <title>Insight into trade-off between wood decay and parasitism from the genome of a fungal forest pathogen.</title>
        <authorList>
            <person name="Olson A."/>
            <person name="Aerts A."/>
            <person name="Asiegbu F."/>
            <person name="Belbahri L."/>
            <person name="Bouzid O."/>
            <person name="Broberg A."/>
            <person name="Canback B."/>
            <person name="Coutinho P.M."/>
            <person name="Cullen D."/>
            <person name="Dalman K."/>
            <person name="Deflorio G."/>
            <person name="van Diepen L.T."/>
            <person name="Dunand C."/>
            <person name="Duplessis S."/>
            <person name="Durling M."/>
            <person name="Gonthier P."/>
            <person name="Grimwood J."/>
            <person name="Fossdal C.G."/>
            <person name="Hansson D."/>
            <person name="Henrissat B."/>
            <person name="Hietala A."/>
            <person name="Himmelstrand K."/>
            <person name="Hoffmeister D."/>
            <person name="Hogberg N."/>
            <person name="James T.Y."/>
            <person name="Karlsson M."/>
            <person name="Kohler A."/>
            <person name="Kues U."/>
            <person name="Lee Y.H."/>
            <person name="Lin Y.C."/>
            <person name="Lind M."/>
            <person name="Lindquist E."/>
            <person name="Lombard V."/>
            <person name="Lucas S."/>
            <person name="Lunden K."/>
            <person name="Morin E."/>
            <person name="Murat C."/>
            <person name="Park J."/>
            <person name="Raffaello T."/>
            <person name="Rouze P."/>
            <person name="Salamov A."/>
            <person name="Schmutz J."/>
            <person name="Solheim H."/>
            <person name="Stahlberg J."/>
            <person name="Velez H."/>
            <person name="de Vries R.P."/>
            <person name="Wiebenga A."/>
            <person name="Woodward S."/>
            <person name="Yakovlev I."/>
            <person name="Garbelotto M."/>
            <person name="Martin F."/>
            <person name="Grigoriev I.V."/>
            <person name="Stenlid J."/>
        </authorList>
    </citation>
    <scope>NUCLEOTIDE SEQUENCE [LARGE SCALE GENOMIC DNA]</scope>
    <source>
        <strain evidence="1 2">TC 32-1</strain>
    </source>
</reference>
<evidence type="ECO:0000313" key="1">
    <source>
        <dbReference type="EMBL" id="ETW76566.1"/>
    </source>
</evidence>
<protein>
    <recommendedName>
        <fullName evidence="3">Glycoside hydrolase family 43 protein</fullName>
    </recommendedName>
</protein>
<dbReference type="OrthoDB" id="9970295at2759"/>
<gene>
    <name evidence="1" type="ORF">HETIRDRAFT_422004</name>
</gene>
<accession>W4JUK5</accession>
<dbReference type="KEGG" id="hir:HETIRDRAFT_422004"/>
<dbReference type="RefSeq" id="XP_009551455.1">
    <property type="nucleotide sequence ID" value="XM_009553160.1"/>
</dbReference>
<dbReference type="EMBL" id="KI925464">
    <property type="protein sequence ID" value="ETW76566.1"/>
    <property type="molecule type" value="Genomic_DNA"/>
</dbReference>
<evidence type="ECO:0008006" key="3">
    <source>
        <dbReference type="Google" id="ProtNLM"/>
    </source>
</evidence>
<dbReference type="GeneID" id="20673770"/>
<keyword evidence="2" id="KW-1185">Reference proteome</keyword>
<dbReference type="InParanoid" id="W4JUK5"/>
<dbReference type="Gene3D" id="2.115.10.20">
    <property type="entry name" value="Glycosyl hydrolase domain, family 43"/>
    <property type="match status" value="2"/>
</dbReference>
<dbReference type="Proteomes" id="UP000030671">
    <property type="component" value="Unassembled WGS sequence"/>
</dbReference>
<dbReference type="SUPFAM" id="SSF75005">
    <property type="entry name" value="Arabinanase/levansucrase/invertase"/>
    <property type="match status" value="1"/>
</dbReference>
<dbReference type="eggNOG" id="ENOG502SMMT">
    <property type="taxonomic scope" value="Eukaryota"/>
</dbReference>
<name>W4JUK5_HETIT</name>
<dbReference type="AlphaFoldDB" id="W4JUK5"/>
<proteinExistence type="predicted"/>
<organism evidence="1 2">
    <name type="scientific">Heterobasidion irregulare (strain TC 32-1)</name>
    <dbReference type="NCBI Taxonomy" id="747525"/>
    <lineage>
        <taxon>Eukaryota</taxon>
        <taxon>Fungi</taxon>
        <taxon>Dikarya</taxon>
        <taxon>Basidiomycota</taxon>
        <taxon>Agaricomycotina</taxon>
        <taxon>Agaricomycetes</taxon>
        <taxon>Russulales</taxon>
        <taxon>Bondarzewiaceae</taxon>
        <taxon>Heterobasidion</taxon>
        <taxon>Heterobasidion annosum species complex</taxon>
    </lineage>
</organism>
<dbReference type="PANTHER" id="PTHR22925:SF3">
    <property type="entry name" value="GLYCOSYL HYDROLASE FAMILY PROTEIN 43"/>
    <property type="match status" value="1"/>
</dbReference>